<dbReference type="EMBL" id="CP034669">
    <property type="protein sequence ID" value="QAT83580.1"/>
    <property type="molecule type" value="Genomic_DNA"/>
</dbReference>
<evidence type="ECO:0000313" key="2">
    <source>
        <dbReference type="EMBL" id="QAT83580.1"/>
    </source>
</evidence>
<accession>A0A410RNS1</accession>
<proteinExistence type="predicted"/>
<dbReference type="Proteomes" id="UP000288758">
    <property type="component" value="Chromosome"/>
</dbReference>
<evidence type="ECO:0000256" key="1">
    <source>
        <dbReference type="SAM" id="MobiDB-lite"/>
    </source>
</evidence>
<gene>
    <name evidence="2" type="ORF">EJ065_1994</name>
</gene>
<reference evidence="2 3" key="1">
    <citation type="submission" date="2018-12" db="EMBL/GenBank/DDBJ databases">
        <title>Complete Genome Sequence of the Corallopyronin A producing Myxobacterium Corallococcus coralloides B035.</title>
        <authorList>
            <person name="Bouhired S.M."/>
            <person name="Rupp O."/>
            <person name="Blom J."/>
            <person name="Schaeberle T.F."/>
            <person name="Kehraus S."/>
            <person name="Schiefer A."/>
            <person name="Pfarr K."/>
            <person name="Goesmann A."/>
            <person name="Hoerauf A."/>
            <person name="Koenig G.M."/>
        </authorList>
    </citation>
    <scope>NUCLEOTIDE SEQUENCE [LARGE SCALE GENOMIC DNA]</scope>
    <source>
        <strain evidence="2 3">B035</strain>
    </source>
</reference>
<sequence length="77" mass="8215">MRSLFDQGKAESLTATARSQTGAVTDWTPGAASMPMNGTASWVRLHELAGPQLGALTMTATDTPRAYTLRSLRYCAP</sequence>
<dbReference type="RefSeq" id="WP_128795695.1">
    <property type="nucleotide sequence ID" value="NZ_CP034669.1"/>
</dbReference>
<name>A0A410RNS1_CORCK</name>
<protein>
    <submittedName>
        <fullName evidence="2">Uncharacterized protein</fullName>
    </submittedName>
</protein>
<feature type="compositionally biased region" description="Polar residues" evidence="1">
    <location>
        <begin position="13"/>
        <end position="23"/>
    </location>
</feature>
<dbReference type="AlphaFoldDB" id="A0A410RNS1"/>
<evidence type="ECO:0000313" key="3">
    <source>
        <dbReference type="Proteomes" id="UP000288758"/>
    </source>
</evidence>
<feature type="region of interest" description="Disordered" evidence="1">
    <location>
        <begin position="1"/>
        <end position="32"/>
    </location>
</feature>
<organism evidence="2 3">
    <name type="scientific">Corallococcus coralloides</name>
    <name type="common">Myxococcus coralloides</name>
    <dbReference type="NCBI Taxonomy" id="184914"/>
    <lineage>
        <taxon>Bacteria</taxon>
        <taxon>Pseudomonadati</taxon>
        <taxon>Myxococcota</taxon>
        <taxon>Myxococcia</taxon>
        <taxon>Myxococcales</taxon>
        <taxon>Cystobacterineae</taxon>
        <taxon>Myxococcaceae</taxon>
        <taxon>Corallococcus</taxon>
    </lineage>
</organism>